<dbReference type="EMBL" id="JABEZX010000005">
    <property type="protein sequence ID" value="MBA0556683.1"/>
    <property type="molecule type" value="Genomic_DNA"/>
</dbReference>
<sequence>MTCIEDKLPTSFSTHLDAIYMKVNRGKSVPLSIEVMCMYKSFVVMIQVLPKREDIGSVVHWTLEYDKLHDEIAHLETLLQFIQDISKDINVRLSQ</sequence>
<keyword evidence="3" id="KW-1185">Reference proteome</keyword>
<evidence type="ECO:0000259" key="1">
    <source>
        <dbReference type="SMART" id="SM01037"/>
    </source>
</evidence>
<evidence type="ECO:0000313" key="3">
    <source>
        <dbReference type="Proteomes" id="UP000593572"/>
    </source>
</evidence>
<dbReference type="PANTHER" id="PTHR31907">
    <property type="entry name" value="MLP-LIKE PROTEIN 423"/>
    <property type="match status" value="1"/>
</dbReference>
<comment type="caution">
    <text evidence="2">The sequence shown here is derived from an EMBL/GenBank/DDBJ whole genome shotgun (WGS) entry which is preliminary data.</text>
</comment>
<feature type="non-terminal residue" evidence="2">
    <location>
        <position position="1"/>
    </location>
</feature>
<dbReference type="GO" id="GO:0006952">
    <property type="term" value="P:defense response"/>
    <property type="evidence" value="ECO:0007669"/>
    <property type="project" value="InterPro"/>
</dbReference>
<accession>A0A7J8LWC1</accession>
<dbReference type="Pfam" id="PF00407">
    <property type="entry name" value="Bet_v_1"/>
    <property type="match status" value="1"/>
</dbReference>
<dbReference type="AlphaFoldDB" id="A0A7J8LWC1"/>
<dbReference type="SMART" id="SM01037">
    <property type="entry name" value="Bet_v_1"/>
    <property type="match status" value="1"/>
</dbReference>
<evidence type="ECO:0000313" key="2">
    <source>
        <dbReference type="EMBL" id="MBA0556683.1"/>
    </source>
</evidence>
<dbReference type="InterPro" id="IPR051761">
    <property type="entry name" value="MLP-like_ligand-binding"/>
</dbReference>
<protein>
    <recommendedName>
        <fullName evidence="1">Bet v I/Major latex protein domain-containing protein</fullName>
    </recommendedName>
</protein>
<dbReference type="Proteomes" id="UP000593572">
    <property type="component" value="Unassembled WGS sequence"/>
</dbReference>
<organism evidence="2 3">
    <name type="scientific">Gossypium lobatum</name>
    <dbReference type="NCBI Taxonomy" id="34289"/>
    <lineage>
        <taxon>Eukaryota</taxon>
        <taxon>Viridiplantae</taxon>
        <taxon>Streptophyta</taxon>
        <taxon>Embryophyta</taxon>
        <taxon>Tracheophyta</taxon>
        <taxon>Spermatophyta</taxon>
        <taxon>Magnoliopsida</taxon>
        <taxon>eudicotyledons</taxon>
        <taxon>Gunneridae</taxon>
        <taxon>Pentapetalae</taxon>
        <taxon>rosids</taxon>
        <taxon>malvids</taxon>
        <taxon>Malvales</taxon>
        <taxon>Malvaceae</taxon>
        <taxon>Malvoideae</taxon>
        <taxon>Gossypium</taxon>
    </lineage>
</organism>
<proteinExistence type="predicted"/>
<name>A0A7J8LWC1_9ROSI</name>
<gene>
    <name evidence="2" type="ORF">Golob_026763</name>
</gene>
<dbReference type="InterPro" id="IPR000916">
    <property type="entry name" value="Bet_v_I/MLP"/>
</dbReference>
<dbReference type="Gene3D" id="3.30.530.20">
    <property type="match status" value="1"/>
</dbReference>
<dbReference type="InterPro" id="IPR023393">
    <property type="entry name" value="START-like_dom_sf"/>
</dbReference>
<reference evidence="2 3" key="1">
    <citation type="journal article" date="2019" name="Genome Biol. Evol.">
        <title>Insights into the evolution of the New World diploid cottons (Gossypium, subgenus Houzingenia) based on genome sequencing.</title>
        <authorList>
            <person name="Grover C.E."/>
            <person name="Arick M.A. 2nd"/>
            <person name="Thrash A."/>
            <person name="Conover J.L."/>
            <person name="Sanders W.S."/>
            <person name="Peterson D.G."/>
            <person name="Frelichowski J.E."/>
            <person name="Scheffler J.A."/>
            <person name="Scheffler B.E."/>
            <person name="Wendel J.F."/>
        </authorList>
    </citation>
    <scope>NUCLEOTIDE SEQUENCE [LARGE SCALE GENOMIC DNA]</scope>
    <source>
        <strain evidence="2">157</strain>
        <tissue evidence="2">Leaf</tissue>
    </source>
</reference>
<feature type="domain" description="Bet v I/Major latex protein" evidence="1">
    <location>
        <begin position="3"/>
        <end position="95"/>
    </location>
</feature>
<dbReference type="SUPFAM" id="SSF55961">
    <property type="entry name" value="Bet v1-like"/>
    <property type="match status" value="1"/>
</dbReference>